<proteinExistence type="predicted"/>
<evidence type="ECO:0000313" key="1">
    <source>
        <dbReference type="EMBL" id="AQK58591.1"/>
    </source>
</evidence>
<name>A0A1D6QLM1_MAIZE</name>
<organism evidence="1">
    <name type="scientific">Zea mays</name>
    <name type="common">Maize</name>
    <dbReference type="NCBI Taxonomy" id="4577"/>
    <lineage>
        <taxon>Eukaryota</taxon>
        <taxon>Viridiplantae</taxon>
        <taxon>Streptophyta</taxon>
        <taxon>Embryophyta</taxon>
        <taxon>Tracheophyta</taxon>
        <taxon>Spermatophyta</taxon>
        <taxon>Magnoliopsida</taxon>
        <taxon>Liliopsida</taxon>
        <taxon>Poales</taxon>
        <taxon>Poaceae</taxon>
        <taxon>PACMAD clade</taxon>
        <taxon>Panicoideae</taxon>
        <taxon>Andropogonodae</taxon>
        <taxon>Andropogoneae</taxon>
        <taxon>Tripsacinae</taxon>
        <taxon>Zea</taxon>
    </lineage>
</organism>
<reference evidence="1" key="1">
    <citation type="submission" date="2015-12" db="EMBL/GenBank/DDBJ databases">
        <title>Update maize B73 reference genome by single molecule sequencing technologies.</title>
        <authorList>
            <consortium name="Maize Genome Sequencing Project"/>
            <person name="Ware D."/>
        </authorList>
    </citation>
    <scope>NUCLEOTIDE SEQUENCE</scope>
    <source>
        <tissue evidence="1">Seedling</tissue>
    </source>
</reference>
<accession>A0A1D6QLM1</accession>
<dbReference type="AlphaFoldDB" id="A0A1D6QLM1"/>
<dbReference type="EMBL" id="CM000780">
    <property type="protein sequence ID" value="AQK58591.1"/>
    <property type="molecule type" value="Genomic_DNA"/>
</dbReference>
<dbReference type="IntAct" id="A0A1D6QLM1">
    <property type="interactions" value="1"/>
</dbReference>
<gene>
    <name evidence="1" type="ORF">ZEAMMB73_Zm00001d053036</name>
</gene>
<sequence>MFHPWFNRFLLEFVGRATSTHHRLCAPSLLRSFLPFFRAKPPSTQAVWPDATSLMVGAGRRGGFGGPRFDVQRATWRWLTSSSTASCSYNYCWPYREMLGLLYQLFKAWTLYNYMFLS</sequence>
<protein>
    <submittedName>
        <fullName evidence="1">Uncharacterized protein</fullName>
    </submittedName>
</protein>